<dbReference type="InterPro" id="IPR051601">
    <property type="entry name" value="Serine_prot/Carboxylest_S33"/>
</dbReference>
<comment type="caution">
    <text evidence="4">The sequence shown here is derived from an EMBL/GenBank/DDBJ whole genome shotgun (WGS) entry which is preliminary data.</text>
</comment>
<evidence type="ECO:0000259" key="3">
    <source>
        <dbReference type="Pfam" id="PF00561"/>
    </source>
</evidence>
<dbReference type="Gene3D" id="3.40.50.1820">
    <property type="entry name" value="alpha/beta hydrolase"/>
    <property type="match status" value="2"/>
</dbReference>
<dbReference type="PRINTS" id="PR00793">
    <property type="entry name" value="PROAMNOPTASE"/>
</dbReference>
<evidence type="ECO:0000256" key="1">
    <source>
        <dbReference type="ARBA" id="ARBA00010088"/>
    </source>
</evidence>
<dbReference type="Proteomes" id="UP001302602">
    <property type="component" value="Unassembled WGS sequence"/>
</dbReference>
<evidence type="ECO:0000256" key="2">
    <source>
        <dbReference type="ARBA" id="ARBA00022801"/>
    </source>
</evidence>
<name>A0AAN6Z8C0_9PEZI</name>
<proteinExistence type="inferred from homology"/>
<accession>A0AAN6Z8C0</accession>
<gene>
    <name evidence="4" type="ORF">N657DRAFT_686276</name>
</gene>
<feature type="domain" description="AB hydrolase-1" evidence="3">
    <location>
        <begin position="73"/>
        <end position="214"/>
    </location>
</feature>
<evidence type="ECO:0000313" key="5">
    <source>
        <dbReference type="Proteomes" id="UP001302602"/>
    </source>
</evidence>
<dbReference type="EMBL" id="MU853223">
    <property type="protein sequence ID" value="KAK4128797.1"/>
    <property type="molecule type" value="Genomic_DNA"/>
</dbReference>
<dbReference type="Pfam" id="PF00561">
    <property type="entry name" value="Abhydrolase_1"/>
    <property type="match status" value="1"/>
</dbReference>
<dbReference type="InterPro" id="IPR000073">
    <property type="entry name" value="AB_hydrolase_1"/>
</dbReference>
<dbReference type="GO" id="GO:0006508">
    <property type="term" value="P:proteolysis"/>
    <property type="evidence" value="ECO:0007669"/>
    <property type="project" value="InterPro"/>
</dbReference>
<dbReference type="SUPFAM" id="SSF53474">
    <property type="entry name" value="alpha/beta-Hydrolases"/>
    <property type="match status" value="2"/>
</dbReference>
<dbReference type="InterPro" id="IPR002410">
    <property type="entry name" value="Peptidase_S33"/>
</dbReference>
<dbReference type="GO" id="GO:0008233">
    <property type="term" value="F:peptidase activity"/>
    <property type="evidence" value="ECO:0007669"/>
    <property type="project" value="InterPro"/>
</dbReference>
<reference evidence="4" key="2">
    <citation type="submission" date="2023-05" db="EMBL/GenBank/DDBJ databases">
        <authorList>
            <consortium name="Lawrence Berkeley National Laboratory"/>
            <person name="Steindorff A."/>
            <person name="Hensen N."/>
            <person name="Bonometti L."/>
            <person name="Westerberg I."/>
            <person name="Brannstrom I.O."/>
            <person name="Guillou S."/>
            <person name="Cros-Aarteil S."/>
            <person name="Calhoun S."/>
            <person name="Haridas S."/>
            <person name="Kuo A."/>
            <person name="Mondo S."/>
            <person name="Pangilinan J."/>
            <person name="Riley R."/>
            <person name="Labutti K."/>
            <person name="Andreopoulos B."/>
            <person name="Lipzen A."/>
            <person name="Chen C."/>
            <person name="Yanf M."/>
            <person name="Daum C."/>
            <person name="Ng V."/>
            <person name="Clum A."/>
            <person name="Ohm R."/>
            <person name="Martin F."/>
            <person name="Silar P."/>
            <person name="Natvig D."/>
            <person name="Lalanne C."/>
            <person name="Gautier V."/>
            <person name="Ament-Velasquez S.L."/>
            <person name="Kruys A."/>
            <person name="Hutchinson M.I."/>
            <person name="Powell A.J."/>
            <person name="Barry K."/>
            <person name="Miller A.N."/>
            <person name="Grigoriev I.V."/>
            <person name="Debuchy R."/>
            <person name="Gladieux P."/>
            <person name="Thoren M.H."/>
            <person name="Johannesson H."/>
        </authorList>
    </citation>
    <scope>NUCLEOTIDE SEQUENCE</scope>
    <source>
        <strain evidence="4">CBS 731.68</strain>
    </source>
</reference>
<dbReference type="PANTHER" id="PTHR43248">
    <property type="entry name" value="2-SUCCINYL-6-HYDROXY-2,4-CYCLOHEXADIENE-1-CARBOXYLATE SYNTHASE"/>
    <property type="match status" value="1"/>
</dbReference>
<dbReference type="PANTHER" id="PTHR43248:SF2">
    <property type="entry name" value="PROLYL AMINOPEPTIDASE"/>
    <property type="match status" value="1"/>
</dbReference>
<keyword evidence="5" id="KW-1185">Reference proteome</keyword>
<keyword evidence="2" id="KW-0378">Hydrolase</keyword>
<sequence>MAAPQVARLISRRTHALPGQLHVTELFFEVPENYARPEAGTLRLFGRKVTKHDRPIVPLSDSNAAEKEKLPYLVYLEGGPGFGNRAPQNHALTQVALNRGYQMLFLDYRGTGLSTPIHADSVLARGGPQQQAEYLRLFRANNIVRDLEAVRLCLTEGLDADKQAWSIFGQSFGGFVSLTYLSKCPRSLREVYLTGGLAPIKRTAEEVYAATYKKVIERNAAYYQKYPEDIPTVRRLAEYIQASKDGAISLPSGGKLTVQLFLTLGIAFGVHGGLDVVHSLVLQLATDLDHFNHFTPASLAAIESQIPFNTHPIYGILHEAIYSTKQMGAPAPNWAAHRVGKTLQPFSWLANPATLLESNAASEPLYFSGEMIYPFHFDGTAGPELARMREAAELLAANEVWDDDLYDEEQLRRNEVPVYAVSYVDDMFVDFEMARETARLVKGIKVHETNGWYHDAVRSKSDEVFSTLFKLRDDCID</sequence>
<reference evidence="4" key="1">
    <citation type="journal article" date="2023" name="Mol. Phylogenet. Evol.">
        <title>Genome-scale phylogeny and comparative genomics of the fungal order Sordariales.</title>
        <authorList>
            <person name="Hensen N."/>
            <person name="Bonometti L."/>
            <person name="Westerberg I."/>
            <person name="Brannstrom I.O."/>
            <person name="Guillou S."/>
            <person name="Cros-Aarteil S."/>
            <person name="Calhoun S."/>
            <person name="Haridas S."/>
            <person name="Kuo A."/>
            <person name="Mondo S."/>
            <person name="Pangilinan J."/>
            <person name="Riley R."/>
            <person name="LaButti K."/>
            <person name="Andreopoulos B."/>
            <person name="Lipzen A."/>
            <person name="Chen C."/>
            <person name="Yan M."/>
            <person name="Daum C."/>
            <person name="Ng V."/>
            <person name="Clum A."/>
            <person name="Steindorff A."/>
            <person name="Ohm R.A."/>
            <person name="Martin F."/>
            <person name="Silar P."/>
            <person name="Natvig D.O."/>
            <person name="Lalanne C."/>
            <person name="Gautier V."/>
            <person name="Ament-Velasquez S.L."/>
            <person name="Kruys A."/>
            <person name="Hutchinson M.I."/>
            <person name="Powell A.J."/>
            <person name="Barry K."/>
            <person name="Miller A.N."/>
            <person name="Grigoriev I.V."/>
            <person name="Debuchy R."/>
            <person name="Gladieux P."/>
            <person name="Hiltunen Thoren M."/>
            <person name="Johannesson H."/>
        </authorList>
    </citation>
    <scope>NUCLEOTIDE SEQUENCE</scope>
    <source>
        <strain evidence="4">CBS 731.68</strain>
    </source>
</reference>
<dbReference type="GeneID" id="87833591"/>
<comment type="similarity">
    <text evidence="1">Belongs to the peptidase S33 family.</text>
</comment>
<dbReference type="RefSeq" id="XP_062652568.1">
    <property type="nucleotide sequence ID" value="XM_062796823.1"/>
</dbReference>
<evidence type="ECO:0000313" key="4">
    <source>
        <dbReference type="EMBL" id="KAK4128797.1"/>
    </source>
</evidence>
<organism evidence="4 5">
    <name type="scientific">Parathielavia appendiculata</name>
    <dbReference type="NCBI Taxonomy" id="2587402"/>
    <lineage>
        <taxon>Eukaryota</taxon>
        <taxon>Fungi</taxon>
        <taxon>Dikarya</taxon>
        <taxon>Ascomycota</taxon>
        <taxon>Pezizomycotina</taxon>
        <taxon>Sordariomycetes</taxon>
        <taxon>Sordariomycetidae</taxon>
        <taxon>Sordariales</taxon>
        <taxon>Chaetomiaceae</taxon>
        <taxon>Parathielavia</taxon>
    </lineage>
</organism>
<protein>
    <submittedName>
        <fullName evidence="4">Alpha/beta-hydrolase</fullName>
    </submittedName>
</protein>
<dbReference type="AlphaFoldDB" id="A0AAN6Z8C0"/>
<dbReference type="InterPro" id="IPR029058">
    <property type="entry name" value="AB_hydrolase_fold"/>
</dbReference>